<evidence type="ECO:0000313" key="1">
    <source>
        <dbReference type="EMBL" id="XBV47690.1"/>
    </source>
</evidence>
<protein>
    <submittedName>
        <fullName evidence="1">Uncharacterized protein</fullName>
    </submittedName>
</protein>
<name>A0AAU7U3W9_9GAMM</name>
<reference evidence="1" key="1">
    <citation type="submission" date="2024-06" db="EMBL/GenBank/DDBJ databases">
        <title>Multiomics insights into the TNT degradation mechanism by Pantoea sp. BJ2 isolated from an ammunition destruction site.</title>
        <authorList>
            <person name="Luo J."/>
        </authorList>
    </citation>
    <scope>NUCLEOTIDE SEQUENCE</scope>
    <source>
        <strain evidence="1">BJ2</strain>
        <plasmid evidence="1">plasmindB</plasmid>
    </source>
</reference>
<dbReference type="EMBL" id="CP158294">
    <property type="protein sequence ID" value="XBV47690.1"/>
    <property type="molecule type" value="Genomic_DNA"/>
</dbReference>
<geneLocation type="plasmid" evidence="1">
    <name>plasmindB</name>
</geneLocation>
<accession>A0AAU7U3W9</accession>
<keyword evidence="1" id="KW-0614">Plasmid</keyword>
<gene>
    <name evidence="1" type="ORF">AAF463_23960</name>
</gene>
<dbReference type="RefSeq" id="WP_350262736.1">
    <property type="nucleotide sequence ID" value="NZ_CP158294.1"/>
</dbReference>
<sequence length="91" mass="10659">MHHKKKQMGCWQLHHPLATLTHLSNTMDYDWSQHALDEAVPDILDHLRRRERFAPMLEHARQQGMTLRQFTKCIGGTAITFSSVIHNIPIY</sequence>
<proteinExistence type="predicted"/>
<dbReference type="AlphaFoldDB" id="A0AAU7U3W9"/>
<organism evidence="1">
    <name type="scientific">Pantoea sp. BJ2</name>
    <dbReference type="NCBI Taxonomy" id="3141322"/>
    <lineage>
        <taxon>Bacteria</taxon>
        <taxon>Pseudomonadati</taxon>
        <taxon>Pseudomonadota</taxon>
        <taxon>Gammaproteobacteria</taxon>
        <taxon>Enterobacterales</taxon>
        <taxon>Erwiniaceae</taxon>
        <taxon>Pantoea</taxon>
    </lineage>
</organism>